<dbReference type="InterPro" id="IPR022751">
    <property type="entry name" value="Alpha_mannosyltransferase"/>
</dbReference>
<comment type="pathway">
    <text evidence="2">Protein modification; protein glycosylation.</text>
</comment>
<comment type="similarity">
    <text evidence="3">Belongs to the MNN1/MNT family.</text>
</comment>
<gene>
    <name evidence="13" type="ORF">CTRG_06010</name>
</gene>
<dbReference type="GeneID" id="8298581"/>
<dbReference type="VEuPathDB" id="FungiDB:CTRG_06010"/>
<evidence type="ECO:0000256" key="12">
    <source>
        <dbReference type="SAM" id="Phobius"/>
    </source>
</evidence>
<keyword evidence="8 12" id="KW-1133">Transmembrane helix</keyword>
<keyword evidence="6 12" id="KW-0812">Transmembrane</keyword>
<dbReference type="Proteomes" id="UP000002037">
    <property type="component" value="Unassembled WGS sequence"/>
</dbReference>
<evidence type="ECO:0000256" key="11">
    <source>
        <dbReference type="ARBA" id="ARBA00023180"/>
    </source>
</evidence>
<dbReference type="RefSeq" id="XP_002546532.1">
    <property type="nucleotide sequence ID" value="XM_002546486.1"/>
</dbReference>
<dbReference type="PANTHER" id="PTHR31392:SF1">
    <property type="entry name" value="ALPHA-1,3-MANNOSYLTRANSFERASE MNN1-RELATED"/>
    <property type="match status" value="1"/>
</dbReference>
<feature type="transmembrane region" description="Helical" evidence="12">
    <location>
        <begin position="12"/>
        <end position="29"/>
    </location>
</feature>
<protein>
    <submittedName>
        <fullName evidence="13">Uncharacterized protein</fullName>
    </submittedName>
</protein>
<evidence type="ECO:0000256" key="9">
    <source>
        <dbReference type="ARBA" id="ARBA00023034"/>
    </source>
</evidence>
<dbReference type="EMBL" id="GG692405">
    <property type="protein sequence ID" value="EER30226.1"/>
    <property type="molecule type" value="Genomic_DNA"/>
</dbReference>
<organism evidence="13 14">
    <name type="scientific">Candida tropicalis (strain ATCC MYA-3404 / T1)</name>
    <name type="common">Yeast</name>
    <dbReference type="NCBI Taxonomy" id="294747"/>
    <lineage>
        <taxon>Eukaryota</taxon>
        <taxon>Fungi</taxon>
        <taxon>Dikarya</taxon>
        <taxon>Ascomycota</taxon>
        <taxon>Saccharomycotina</taxon>
        <taxon>Pichiomycetes</taxon>
        <taxon>Debaryomycetaceae</taxon>
        <taxon>Candida/Lodderomyces clade</taxon>
        <taxon>Candida</taxon>
    </lineage>
</organism>
<dbReference type="GO" id="GO:0000139">
    <property type="term" value="C:Golgi membrane"/>
    <property type="evidence" value="ECO:0007669"/>
    <property type="project" value="UniProtKB-SubCell"/>
</dbReference>
<keyword evidence="10 12" id="KW-0472">Membrane</keyword>
<evidence type="ECO:0000313" key="14">
    <source>
        <dbReference type="Proteomes" id="UP000002037"/>
    </source>
</evidence>
<dbReference type="HOGENOM" id="CLU_015387_0_1_1"/>
<evidence type="ECO:0000256" key="7">
    <source>
        <dbReference type="ARBA" id="ARBA00022968"/>
    </source>
</evidence>
<keyword evidence="11" id="KW-0325">Glycoprotein</keyword>
<dbReference type="UniPathway" id="UPA00378"/>
<dbReference type="AlphaFoldDB" id="C5MIW7"/>
<name>C5MIW7_CANTT</name>
<dbReference type="GO" id="GO:0046354">
    <property type="term" value="P:mannan biosynthetic process"/>
    <property type="evidence" value="ECO:0007669"/>
    <property type="project" value="UniProtKB-ARBA"/>
</dbReference>
<dbReference type="GO" id="GO:0006493">
    <property type="term" value="P:protein O-linked glycosylation"/>
    <property type="evidence" value="ECO:0007669"/>
    <property type="project" value="TreeGrafter"/>
</dbReference>
<evidence type="ECO:0000256" key="2">
    <source>
        <dbReference type="ARBA" id="ARBA00004922"/>
    </source>
</evidence>
<keyword evidence="5" id="KW-0808">Transferase</keyword>
<comment type="subcellular location">
    <subcellularLocation>
        <location evidence="1">Golgi apparatus membrane</location>
        <topology evidence="1">Single-pass type II membrane protein</topology>
    </subcellularLocation>
</comment>
<evidence type="ECO:0000256" key="10">
    <source>
        <dbReference type="ARBA" id="ARBA00023136"/>
    </source>
</evidence>
<dbReference type="SUPFAM" id="SSF53448">
    <property type="entry name" value="Nucleotide-diphospho-sugar transferases"/>
    <property type="match status" value="1"/>
</dbReference>
<evidence type="ECO:0000256" key="4">
    <source>
        <dbReference type="ARBA" id="ARBA00022676"/>
    </source>
</evidence>
<dbReference type="Pfam" id="PF11051">
    <property type="entry name" value="Mannosyl_trans3"/>
    <property type="match status" value="1"/>
</dbReference>
<dbReference type="InterPro" id="IPR029044">
    <property type="entry name" value="Nucleotide-diphossugar_trans"/>
</dbReference>
<evidence type="ECO:0000256" key="3">
    <source>
        <dbReference type="ARBA" id="ARBA00009105"/>
    </source>
</evidence>
<dbReference type="KEGG" id="ctp:CTRG_06010"/>
<evidence type="ECO:0000256" key="5">
    <source>
        <dbReference type="ARBA" id="ARBA00022679"/>
    </source>
</evidence>
<dbReference type="PANTHER" id="PTHR31392">
    <property type="entry name" value="ALPHA-1,3-MANNOSYLTRANSFERASE MNN1-RELATED"/>
    <property type="match status" value="1"/>
</dbReference>
<dbReference type="eggNOG" id="ENOG502RZ48">
    <property type="taxonomic scope" value="Eukaryota"/>
</dbReference>
<evidence type="ECO:0000256" key="6">
    <source>
        <dbReference type="ARBA" id="ARBA00022692"/>
    </source>
</evidence>
<evidence type="ECO:0000256" key="1">
    <source>
        <dbReference type="ARBA" id="ARBA00004323"/>
    </source>
</evidence>
<accession>C5MIW7</accession>
<keyword evidence="9" id="KW-0333">Golgi apparatus</keyword>
<evidence type="ECO:0000256" key="8">
    <source>
        <dbReference type="ARBA" id="ARBA00022989"/>
    </source>
</evidence>
<keyword evidence="14" id="KW-1185">Reference proteome</keyword>
<reference evidence="13 14" key="1">
    <citation type="journal article" date="2009" name="Nature">
        <title>Evolution of pathogenicity and sexual reproduction in eight Candida genomes.</title>
        <authorList>
            <person name="Butler G."/>
            <person name="Rasmussen M.D."/>
            <person name="Lin M.F."/>
            <person name="Santos M.A."/>
            <person name="Sakthikumar S."/>
            <person name="Munro C.A."/>
            <person name="Rheinbay E."/>
            <person name="Grabherr M."/>
            <person name="Forche A."/>
            <person name="Reedy J.L."/>
            <person name="Agrafioti I."/>
            <person name="Arnaud M.B."/>
            <person name="Bates S."/>
            <person name="Brown A.J."/>
            <person name="Brunke S."/>
            <person name="Costanzo M.C."/>
            <person name="Fitzpatrick D.A."/>
            <person name="de Groot P.W."/>
            <person name="Harris D."/>
            <person name="Hoyer L.L."/>
            <person name="Hube B."/>
            <person name="Klis F.M."/>
            <person name="Kodira C."/>
            <person name="Lennard N."/>
            <person name="Logue M.E."/>
            <person name="Martin R."/>
            <person name="Neiman A.M."/>
            <person name="Nikolaou E."/>
            <person name="Quail M.A."/>
            <person name="Quinn J."/>
            <person name="Santos M.C."/>
            <person name="Schmitzberger F.F."/>
            <person name="Sherlock G."/>
            <person name="Shah P."/>
            <person name="Silverstein K.A."/>
            <person name="Skrzypek M.S."/>
            <person name="Soll D."/>
            <person name="Staggs R."/>
            <person name="Stansfield I."/>
            <person name="Stumpf M.P."/>
            <person name="Sudbery P.E."/>
            <person name="Srikantha T."/>
            <person name="Zeng Q."/>
            <person name="Berman J."/>
            <person name="Berriman M."/>
            <person name="Heitman J."/>
            <person name="Gow N.A."/>
            <person name="Lorenz M.C."/>
            <person name="Birren B.W."/>
            <person name="Kellis M."/>
            <person name="Cuomo C.A."/>
        </authorList>
    </citation>
    <scope>NUCLEOTIDE SEQUENCE [LARGE SCALE GENOMIC DNA]</scope>
    <source>
        <strain evidence="14">ATCC MYA-3404 / T1</strain>
    </source>
</reference>
<keyword evidence="7" id="KW-0735">Signal-anchor</keyword>
<evidence type="ECO:0000313" key="13">
    <source>
        <dbReference type="EMBL" id="EER30226.1"/>
    </source>
</evidence>
<dbReference type="OrthoDB" id="430354at2759"/>
<dbReference type="Gene3D" id="3.90.550.10">
    <property type="entry name" value="Spore Coat Polysaccharide Biosynthesis Protein SpsA, Chain A"/>
    <property type="match status" value="1"/>
</dbReference>
<keyword evidence="4" id="KW-0328">Glycosyltransferase</keyword>
<sequence length="631" mass="73988">MIPLIRIIRKKKLILVFIFVVLVLVFNFHQDRIKAEIGKDQLLTEIKYNEHDATYIHKLFLNEYPIETVLDLPLNQRCDLFFDFMLKHEKSWVIDPKEKYDIDFKSEGFKEYAMKFGIKLSKEYKKKYGKHDDKSSHEQLLNSNIEYEYYMYQSSINEIAIMHRLTMIRIYNKCMSQTQNSITIEEKLYPWLSKQFPKYENWNGELKTPKMNPDETVLTQFQQKSSGKGVVVTIAEKHVDDMINLIHLLRALKNKLPIEIIYTELSNESKSRISKAARDDYMNFPTQDIWFVDVNPAILEEHRSIFEKFDYKLLSILFNSFEEFILLDADTVLFKSPSYFFNIKGYKNTGAFFFKDRGFLHRRSLEDGKLFASFSPSIFDTAMFDIPRLTNHTLSNPYFKGLTHFQESGVVVINKKKHFQSLLMIIQLTFIHPISMKVWGDKELYWMGFALNGDENYAFNDNFAGVVGSLTPESERIRPDGKNFNGKEICSSHPGHISSEDGSLLWMNTGFKYCGKKVSSYDEEAEKNKKTNLWKHLKTGEDFKNFYNSPVKITHAIIPPLDDELKERENSDGEPDKGWYWPQKFCKSYVWCGYTSIGGDNDTLEGDLISFTDKEVNFYEKLGNIWMGLEE</sequence>
<dbReference type="GO" id="GO:0000033">
    <property type="term" value="F:alpha-1,3-mannosyltransferase activity"/>
    <property type="evidence" value="ECO:0007669"/>
    <property type="project" value="TreeGrafter"/>
</dbReference>
<proteinExistence type="inferred from homology"/>